<dbReference type="EMBL" id="UINC01001340">
    <property type="protein sequence ID" value="SUZ78097.1"/>
    <property type="molecule type" value="Genomic_DNA"/>
</dbReference>
<evidence type="ECO:0000313" key="2">
    <source>
        <dbReference type="EMBL" id="SUZ78097.1"/>
    </source>
</evidence>
<keyword evidence="1" id="KW-0472">Membrane</keyword>
<keyword evidence="1" id="KW-0812">Transmembrane</keyword>
<evidence type="ECO:0000256" key="1">
    <source>
        <dbReference type="SAM" id="Phobius"/>
    </source>
</evidence>
<reference evidence="2" key="1">
    <citation type="submission" date="2018-05" db="EMBL/GenBank/DDBJ databases">
        <authorList>
            <person name="Lanie J.A."/>
            <person name="Ng W.-L."/>
            <person name="Kazmierczak K.M."/>
            <person name="Andrzejewski T.M."/>
            <person name="Davidsen T.M."/>
            <person name="Wayne K.J."/>
            <person name="Tettelin H."/>
            <person name="Glass J.I."/>
            <person name="Rusch D."/>
            <person name="Podicherti R."/>
            <person name="Tsui H.-C.T."/>
            <person name="Winkler M.E."/>
        </authorList>
    </citation>
    <scope>NUCLEOTIDE SEQUENCE</scope>
</reference>
<keyword evidence="1" id="KW-1133">Transmembrane helix</keyword>
<accession>A0A381QJ32</accession>
<organism evidence="2">
    <name type="scientific">marine metagenome</name>
    <dbReference type="NCBI Taxonomy" id="408172"/>
    <lineage>
        <taxon>unclassified sequences</taxon>
        <taxon>metagenomes</taxon>
        <taxon>ecological metagenomes</taxon>
    </lineage>
</organism>
<dbReference type="AlphaFoldDB" id="A0A381QJ32"/>
<name>A0A381QJ32_9ZZZZ</name>
<gene>
    <name evidence="2" type="ORF">METZ01_LOCUS30951</name>
</gene>
<feature type="transmembrane region" description="Helical" evidence="1">
    <location>
        <begin position="89"/>
        <end position="115"/>
    </location>
</feature>
<protein>
    <recommendedName>
        <fullName evidence="3">Zinc-finger domain-containing protein</fullName>
    </recommendedName>
</protein>
<sequence>MDRYQFEDAISAYLENELSLSERQAFETYMNENPDAKELVDAIRLTMKSMKNLPVIKTSDNFISNLSKRIEFEKNRPSKKIVKRPSKSLFGFTPLYAGLMTVLVASFITVGVNLWPVNEKSVDIAPAFTGNISETPKPASTLPTVTSDSKTMLTATNVDTADSTIDKKKKYKLDDKVKFVKDQH</sequence>
<evidence type="ECO:0008006" key="3">
    <source>
        <dbReference type="Google" id="ProtNLM"/>
    </source>
</evidence>
<proteinExistence type="predicted"/>